<dbReference type="Proteomes" id="UP000013523">
    <property type="component" value="Chromosome"/>
</dbReference>
<dbReference type="EMBL" id="CP003261">
    <property type="protein sequence ID" value="AGK95546.1"/>
    <property type="molecule type" value="Genomic_DNA"/>
</dbReference>
<feature type="transmembrane region" description="Helical" evidence="1">
    <location>
        <begin position="85"/>
        <end position="108"/>
    </location>
</feature>
<dbReference type="eggNOG" id="ENOG5033ICV">
    <property type="taxonomic scope" value="Bacteria"/>
</dbReference>
<dbReference type="RefSeq" id="WP_015613873.1">
    <property type="nucleotide sequence ID" value="NC_021182.1"/>
</dbReference>
<keyword evidence="1" id="KW-0812">Transmembrane</keyword>
<dbReference type="OrthoDB" id="2596219at2"/>
<feature type="transmembrane region" description="Helical" evidence="1">
    <location>
        <begin position="155"/>
        <end position="177"/>
    </location>
</feature>
<keyword evidence="1" id="KW-0472">Membrane</keyword>
<reference evidence="2 3" key="1">
    <citation type="submission" date="2012-01" db="EMBL/GenBank/DDBJ databases">
        <title>Complete sequence of chromosome of Clostridium pasteurianum BC1.</title>
        <authorList>
            <consortium name="US DOE Joint Genome Institute"/>
            <person name="Lucas S."/>
            <person name="Han J."/>
            <person name="Lapidus A."/>
            <person name="Cheng J.-F."/>
            <person name="Goodwin L."/>
            <person name="Pitluck S."/>
            <person name="Peters L."/>
            <person name="Mikhailova N."/>
            <person name="Teshima H."/>
            <person name="Detter J.C."/>
            <person name="Han C."/>
            <person name="Tapia R."/>
            <person name="Land M."/>
            <person name="Hauser L."/>
            <person name="Kyrpides N."/>
            <person name="Ivanova N."/>
            <person name="Pagani I."/>
            <person name="Dunn J."/>
            <person name="Taghavi S."/>
            <person name="Francis A."/>
            <person name="van der Lelie D."/>
            <person name="Woyke T."/>
        </authorList>
    </citation>
    <scope>NUCLEOTIDE SEQUENCE [LARGE SCALE GENOMIC DNA]</scope>
    <source>
        <strain evidence="2 3">BC1</strain>
    </source>
</reference>
<evidence type="ECO:0000313" key="2">
    <source>
        <dbReference type="EMBL" id="AGK95546.1"/>
    </source>
</evidence>
<evidence type="ECO:0000313" key="3">
    <source>
        <dbReference type="Proteomes" id="UP000013523"/>
    </source>
</evidence>
<protein>
    <submittedName>
        <fullName evidence="2">Uncharacterized protein</fullName>
    </submittedName>
</protein>
<organism evidence="2 3">
    <name type="scientific">Clostridium pasteurianum BC1</name>
    <dbReference type="NCBI Taxonomy" id="86416"/>
    <lineage>
        <taxon>Bacteria</taxon>
        <taxon>Bacillati</taxon>
        <taxon>Bacillota</taxon>
        <taxon>Clostridia</taxon>
        <taxon>Eubacteriales</taxon>
        <taxon>Clostridiaceae</taxon>
        <taxon>Clostridium</taxon>
    </lineage>
</organism>
<sequence>MYASSYNRLFWGMIVLIFHINLGPINVLPNFAGYMLIYSGLNILSSQHKIYEKGKLPAIILVILTLKDVWHNKDNSIMIGSSYNLGLVTMLIGAVTAVVDLYLIYIICKGICELCRERELDSLMTNTADAWKFYFVISLIFLFSIPFSINLPVGYNIFLFIVGMIKGIAIICIMVMFRKCRVQLGT</sequence>
<dbReference type="HOGENOM" id="CLU_117607_0_0_9"/>
<dbReference type="AlphaFoldDB" id="R4K1C8"/>
<dbReference type="STRING" id="86416.Clopa_0493"/>
<dbReference type="PATRIC" id="fig|86416.3.peg.471"/>
<feature type="transmembrane region" description="Helical" evidence="1">
    <location>
        <begin position="9"/>
        <end position="28"/>
    </location>
</feature>
<feature type="transmembrane region" description="Helical" evidence="1">
    <location>
        <begin position="129"/>
        <end position="149"/>
    </location>
</feature>
<accession>R4K1C8</accession>
<evidence type="ECO:0000256" key="1">
    <source>
        <dbReference type="SAM" id="Phobius"/>
    </source>
</evidence>
<keyword evidence="1" id="KW-1133">Transmembrane helix</keyword>
<proteinExistence type="predicted"/>
<name>R4K1C8_CLOPA</name>
<keyword evidence="3" id="KW-1185">Reference proteome</keyword>
<gene>
    <name evidence="2" type="ORF">Clopa_0493</name>
</gene>
<dbReference type="KEGG" id="cpas:Clopa_0493"/>